<proteinExistence type="predicted"/>
<evidence type="ECO:0000313" key="3">
    <source>
        <dbReference type="Proteomes" id="UP000769766"/>
    </source>
</evidence>
<feature type="domain" description="Homing endonuclease LAGLIDADG" evidence="1">
    <location>
        <begin position="14"/>
        <end position="163"/>
    </location>
</feature>
<dbReference type="SUPFAM" id="SSF55608">
    <property type="entry name" value="Homing endonucleases"/>
    <property type="match status" value="1"/>
</dbReference>
<evidence type="ECO:0000259" key="1">
    <source>
        <dbReference type="Pfam" id="PF03161"/>
    </source>
</evidence>
<evidence type="ECO:0000313" key="2">
    <source>
        <dbReference type="EMBL" id="MBI2877913.1"/>
    </source>
</evidence>
<dbReference type="GO" id="GO:0004519">
    <property type="term" value="F:endonuclease activity"/>
    <property type="evidence" value="ECO:0007669"/>
    <property type="project" value="InterPro"/>
</dbReference>
<accession>A0A932CR15</accession>
<dbReference type="Gene3D" id="3.10.28.10">
    <property type="entry name" value="Homing endonucleases"/>
    <property type="match status" value="2"/>
</dbReference>
<dbReference type="EMBL" id="JACPRF010000413">
    <property type="protein sequence ID" value="MBI2877913.1"/>
    <property type="molecule type" value="Genomic_DNA"/>
</dbReference>
<dbReference type="InterPro" id="IPR004860">
    <property type="entry name" value="LAGLIDADG_dom"/>
</dbReference>
<organism evidence="2 3">
    <name type="scientific">Tectimicrobiota bacterium</name>
    <dbReference type="NCBI Taxonomy" id="2528274"/>
    <lineage>
        <taxon>Bacteria</taxon>
        <taxon>Pseudomonadati</taxon>
        <taxon>Nitrospinota/Tectimicrobiota group</taxon>
        <taxon>Candidatus Tectimicrobiota</taxon>
    </lineage>
</organism>
<dbReference type="InterPro" id="IPR027434">
    <property type="entry name" value="Homing_endonucl"/>
</dbReference>
<gene>
    <name evidence="2" type="ORF">HYY20_13640</name>
</gene>
<dbReference type="Proteomes" id="UP000769766">
    <property type="component" value="Unassembled WGS sequence"/>
</dbReference>
<name>A0A932CR15_UNCTE</name>
<dbReference type="AlphaFoldDB" id="A0A932CR15"/>
<dbReference type="Pfam" id="PF03161">
    <property type="entry name" value="LAGLIDADG_2"/>
    <property type="match status" value="1"/>
</dbReference>
<sequence>MKDVQNLDSASYKRSLVIGTLLGDASSRRRDSGGRMKAQYAIVHGLAQADLVEWKARELGRLYGTEIKVHRDQERSRACFYLTQRQRLRVIHDWFHRNSKKVITDKVRFMDHPIGLSMLLCDDGSIRKRKKAHRDGTVYYLKASITIATHGFERDSAEKLLRHIECLCGAHGYVNPERRWRGGKLSEYNRINFDIENSRKLWEYVKQWIPRVPSMMSKFSYAIECFGID</sequence>
<reference evidence="2" key="1">
    <citation type="submission" date="2020-07" db="EMBL/GenBank/DDBJ databases">
        <title>Huge and variable diversity of episymbiotic CPR bacteria and DPANN archaea in groundwater ecosystems.</title>
        <authorList>
            <person name="He C.Y."/>
            <person name="Keren R."/>
            <person name="Whittaker M."/>
            <person name="Farag I.F."/>
            <person name="Doudna J."/>
            <person name="Cate J.H.D."/>
            <person name="Banfield J.F."/>
        </authorList>
    </citation>
    <scope>NUCLEOTIDE SEQUENCE</scope>
    <source>
        <strain evidence="2">NC_groundwater_672_Ag_B-0.1um_62_36</strain>
    </source>
</reference>
<comment type="caution">
    <text evidence="2">The sequence shown here is derived from an EMBL/GenBank/DDBJ whole genome shotgun (WGS) entry which is preliminary data.</text>
</comment>
<protein>
    <recommendedName>
        <fullName evidence="1">Homing endonuclease LAGLIDADG domain-containing protein</fullName>
    </recommendedName>
</protein>